<reference evidence="4 5" key="2">
    <citation type="journal article" date="2016" name="Genome Announc.">
        <title>Genome Sequence of a Gram-Positive Diazotroph, Paenibacillus durus Type Strain ATCC 35681.</title>
        <authorList>
            <person name="Halim M.A."/>
            <person name="Rahman A.Y."/>
            <person name="Sim K.S."/>
            <person name="Yam H.C."/>
            <person name="Rahim A.A."/>
            <person name="Ghazali A.H."/>
            <person name="Najimudin N."/>
        </authorList>
    </citation>
    <scope>NUCLEOTIDE SEQUENCE [LARGE SCALE GENOMIC DNA]</scope>
    <source>
        <strain evidence="4 5">ATCC 35681</strain>
    </source>
</reference>
<dbReference type="Proteomes" id="UP000034189">
    <property type="component" value="Chromosome"/>
</dbReference>
<dbReference type="AlphaFoldDB" id="A0A0F7FC50"/>
<evidence type="ECO:0000313" key="4">
    <source>
        <dbReference type="EMBL" id="AKG36314.1"/>
    </source>
</evidence>
<dbReference type="Gene3D" id="1.10.357.10">
    <property type="entry name" value="Tetracycline Repressor, domain 2"/>
    <property type="match status" value="1"/>
</dbReference>
<dbReference type="InterPro" id="IPR050624">
    <property type="entry name" value="HTH-type_Tx_Regulator"/>
</dbReference>
<sequence length="181" mass="21214">MSKVDRRILKTQDAIKKAMIELMSEKNFDDITIQNICDRANVNRGTIYFHYQDKFDLLDKIIESHINELGEMCEWACEMDWKDATLVFFEYFGRNYLFFSTMLASKGAPFFRSRFLQFLIQAFKDEVDLTKEESSNLSEQVILQFMGTAYVGVLEWWLTNGMPYPPHVMAEQVGTLLDRSV</sequence>
<proteinExistence type="predicted"/>
<gene>
    <name evidence="4" type="ORF">VK70_18550</name>
</gene>
<dbReference type="PROSITE" id="PS50977">
    <property type="entry name" value="HTH_TETR_2"/>
    <property type="match status" value="1"/>
</dbReference>
<dbReference type="EMBL" id="CP011114">
    <property type="protein sequence ID" value="AKG36314.1"/>
    <property type="molecule type" value="Genomic_DNA"/>
</dbReference>
<dbReference type="PANTHER" id="PTHR43479:SF7">
    <property type="entry name" value="TETR-FAMILY TRANSCRIPTIONAL REGULATOR"/>
    <property type="match status" value="1"/>
</dbReference>
<feature type="domain" description="HTH tetR-type" evidence="3">
    <location>
        <begin position="9"/>
        <end position="69"/>
    </location>
</feature>
<dbReference type="Pfam" id="PF00440">
    <property type="entry name" value="TetR_N"/>
    <property type="match status" value="1"/>
</dbReference>
<dbReference type="RefSeq" id="WP_025696605.1">
    <property type="nucleotide sequence ID" value="NZ_ASQQ01000458.1"/>
</dbReference>
<dbReference type="InterPro" id="IPR009057">
    <property type="entry name" value="Homeodomain-like_sf"/>
</dbReference>
<reference evidence="4 5" key="1">
    <citation type="submission" date="2015-03" db="EMBL/GenBank/DDBJ databases">
        <authorList>
            <person name="Abdul Halim M."/>
        </authorList>
    </citation>
    <scope>NUCLEOTIDE SEQUENCE [LARGE SCALE GENOMIC DNA]</scope>
    <source>
        <strain evidence="4 5">ATCC 35681</strain>
    </source>
</reference>
<evidence type="ECO:0000259" key="3">
    <source>
        <dbReference type="PROSITE" id="PS50977"/>
    </source>
</evidence>
<evidence type="ECO:0000256" key="2">
    <source>
        <dbReference type="PROSITE-ProRule" id="PRU00335"/>
    </source>
</evidence>
<keyword evidence="1 2" id="KW-0238">DNA-binding</keyword>
<dbReference type="SUPFAM" id="SSF46689">
    <property type="entry name" value="Homeodomain-like"/>
    <property type="match status" value="1"/>
</dbReference>
<protein>
    <submittedName>
        <fullName evidence="4">TetR family transcriptional regulator</fullName>
    </submittedName>
</protein>
<dbReference type="PATRIC" id="fig|1333534.5.peg.4094"/>
<dbReference type="HOGENOM" id="CLU_087539_0_1_9"/>
<evidence type="ECO:0000256" key="1">
    <source>
        <dbReference type="ARBA" id="ARBA00023125"/>
    </source>
</evidence>
<feature type="DNA-binding region" description="H-T-H motif" evidence="2">
    <location>
        <begin position="32"/>
        <end position="51"/>
    </location>
</feature>
<name>A0A0F7FC50_PAEDU</name>
<dbReference type="InterPro" id="IPR001647">
    <property type="entry name" value="HTH_TetR"/>
</dbReference>
<dbReference type="PRINTS" id="PR00455">
    <property type="entry name" value="HTHTETR"/>
</dbReference>
<dbReference type="OrthoDB" id="9810250at2"/>
<accession>A0A0F7FC50</accession>
<dbReference type="InterPro" id="IPR039532">
    <property type="entry name" value="TetR_C_Firmicutes"/>
</dbReference>
<dbReference type="PANTHER" id="PTHR43479">
    <property type="entry name" value="ACREF/ENVCD OPERON REPRESSOR-RELATED"/>
    <property type="match status" value="1"/>
</dbReference>
<dbReference type="Pfam" id="PF14278">
    <property type="entry name" value="TetR_C_8"/>
    <property type="match status" value="1"/>
</dbReference>
<organism evidence="4 5">
    <name type="scientific">Paenibacillus durus ATCC 35681</name>
    <dbReference type="NCBI Taxonomy" id="1333534"/>
    <lineage>
        <taxon>Bacteria</taxon>
        <taxon>Bacillati</taxon>
        <taxon>Bacillota</taxon>
        <taxon>Bacilli</taxon>
        <taxon>Bacillales</taxon>
        <taxon>Paenibacillaceae</taxon>
        <taxon>Paenibacillus</taxon>
    </lineage>
</organism>
<evidence type="ECO:0000313" key="5">
    <source>
        <dbReference type="Proteomes" id="UP000034189"/>
    </source>
</evidence>
<dbReference type="GO" id="GO:0003677">
    <property type="term" value="F:DNA binding"/>
    <property type="evidence" value="ECO:0007669"/>
    <property type="project" value="UniProtKB-UniRule"/>
</dbReference>